<keyword evidence="3" id="KW-1185">Reference proteome</keyword>
<organism evidence="2 3">
    <name type="scientific">Luteolibacter soli</name>
    <dbReference type="NCBI Taxonomy" id="3135280"/>
    <lineage>
        <taxon>Bacteria</taxon>
        <taxon>Pseudomonadati</taxon>
        <taxon>Verrucomicrobiota</taxon>
        <taxon>Verrucomicrobiia</taxon>
        <taxon>Verrucomicrobiales</taxon>
        <taxon>Verrucomicrobiaceae</taxon>
        <taxon>Luteolibacter</taxon>
    </lineage>
</organism>
<feature type="region of interest" description="Disordered" evidence="1">
    <location>
        <begin position="27"/>
        <end position="52"/>
    </location>
</feature>
<proteinExistence type="predicted"/>
<accession>A0ABU9AZ85</accession>
<name>A0ABU9AZ85_9BACT</name>
<comment type="caution">
    <text evidence="2">The sequence shown here is derived from an EMBL/GenBank/DDBJ whole genome shotgun (WGS) entry which is preliminary data.</text>
</comment>
<evidence type="ECO:0000256" key="1">
    <source>
        <dbReference type="SAM" id="MobiDB-lite"/>
    </source>
</evidence>
<gene>
    <name evidence="2" type="ORF">WKV53_20905</name>
</gene>
<protein>
    <recommendedName>
        <fullName evidence="4">HEAT repeat domain-containing protein</fullName>
    </recommendedName>
</protein>
<dbReference type="EMBL" id="JBBUKT010000009">
    <property type="protein sequence ID" value="MEK7952986.1"/>
    <property type="molecule type" value="Genomic_DNA"/>
</dbReference>
<evidence type="ECO:0000313" key="3">
    <source>
        <dbReference type="Proteomes" id="UP001371305"/>
    </source>
</evidence>
<evidence type="ECO:0000313" key="2">
    <source>
        <dbReference type="EMBL" id="MEK7952986.1"/>
    </source>
</evidence>
<dbReference type="RefSeq" id="WP_341406745.1">
    <property type="nucleotide sequence ID" value="NZ_JBBUKT010000009.1"/>
</dbReference>
<evidence type="ECO:0008006" key="4">
    <source>
        <dbReference type="Google" id="ProtNLM"/>
    </source>
</evidence>
<sequence>MKPSVPLLMLPVALGIGYFAGRHGQASPDARAGTSAGPALESKVATRGSRTDPFGGDMLSLSSMEDLRKVFRHQGESVASARLTLAVNELKADEIPALMEMVQKEARDNSNRYDPVSYTLMGALFERWALVDPAASVAFVMSCKSRSFQKGAAGSCFGALAKADPDRAMMEFEKLPKGELRESAGMAMVNTLGDTDPAAACNLLEKEASPAGFSDYYTAQVFGKWAQTDPVAAAARFATLPPDRAGDRTAGMLAASWAQKDPDAALAWAKTLSGDRKGTSAAEVYKVIAREDPDKAWTRLMSEPGYLRGRIVGGILEIVADEDPGRAMAMLTKMENKADLRIATNSFLQNLNWNDTRLAFDLIDQVKDPATRRENLGNQMYYAAWGTPDLLKEQIAKLTDREKIDTSGAVLRGLVSSDPAAAEKYFLALPEAQRDTDTLEEMMQAYTNRDPKKALDFAVALQNTQEQTSAVKGLFESWSREDPEAAAEGWKKLPAGQSRLEALDNVASSWSQSDPEAAKAWADSLSGAEKARALAAVLPSLARDHPDTASAQLARLIASPPDGMGQNLASSAERLAGQWAADDPASASGWAAALPEGPARDAGLKAVAASWSQYDAIATSQWLGTLAAGSSRDAAIQPLVGQVRDSDPATAFSWAASITDENARLNELRQTLKSWRGSDLQAARAAFEAADLSAGERERLAKELQ</sequence>
<dbReference type="Proteomes" id="UP001371305">
    <property type="component" value="Unassembled WGS sequence"/>
</dbReference>
<reference evidence="2 3" key="1">
    <citation type="submission" date="2024-04" db="EMBL/GenBank/DDBJ databases">
        <title>Luteolibacter sp. isolated from soil.</title>
        <authorList>
            <person name="An J."/>
        </authorList>
    </citation>
    <scope>NUCLEOTIDE SEQUENCE [LARGE SCALE GENOMIC DNA]</scope>
    <source>
        <strain evidence="2 3">Y139</strain>
    </source>
</reference>